<feature type="domain" description="N-acetyltransferase" evidence="3">
    <location>
        <begin position="31"/>
        <end position="172"/>
    </location>
</feature>
<dbReference type="RefSeq" id="WP_093922426.1">
    <property type="nucleotide sequence ID" value="NZ_FOMW01000002.1"/>
</dbReference>
<evidence type="ECO:0000256" key="1">
    <source>
        <dbReference type="ARBA" id="ARBA00022679"/>
    </source>
</evidence>
<accession>A0A1I1UNQ9</accession>
<dbReference type="SUPFAM" id="SSF55729">
    <property type="entry name" value="Acyl-CoA N-acyltransferases (Nat)"/>
    <property type="match status" value="1"/>
</dbReference>
<keyword evidence="5" id="KW-1185">Reference proteome</keyword>
<keyword evidence="4" id="KW-0689">Ribosomal protein</keyword>
<dbReference type="PANTHER" id="PTHR43877:SF2">
    <property type="entry name" value="AMINOALKYLPHOSPHONATE N-ACETYLTRANSFERASE-RELATED"/>
    <property type="match status" value="1"/>
</dbReference>
<dbReference type="GO" id="GO:0016747">
    <property type="term" value="F:acyltransferase activity, transferring groups other than amino-acyl groups"/>
    <property type="evidence" value="ECO:0007669"/>
    <property type="project" value="InterPro"/>
</dbReference>
<sequence length="177" mass="19334">MAKPVTIRQATSEADINAVRTLCWAYRDFLLNYAPAERAMTETFYPQAKYALLMDDLAQIHARPSGVILMAERDGEVIGCGMSHRLSDTSSEIKRLYVTDAARGTGAGRLLCEGLIAQARNDGFVQVLLDTSKSFAPARALYSALGFQQRGPYQPLPALAEDLVVFYELSLTAAPDA</sequence>
<dbReference type="OrthoDB" id="2436196at2"/>
<protein>
    <submittedName>
        <fullName evidence="4">Ribosomal protein S18 acetylase RimI</fullName>
    </submittedName>
</protein>
<evidence type="ECO:0000259" key="3">
    <source>
        <dbReference type="PROSITE" id="PS51186"/>
    </source>
</evidence>
<dbReference type="GO" id="GO:0005840">
    <property type="term" value="C:ribosome"/>
    <property type="evidence" value="ECO:0007669"/>
    <property type="project" value="UniProtKB-KW"/>
</dbReference>
<proteinExistence type="predicted"/>
<keyword evidence="4" id="KW-0687">Ribonucleoprotein</keyword>
<gene>
    <name evidence="4" type="ORF">SAMN04488523_102188</name>
</gene>
<organism evidence="4 5">
    <name type="scientific">Sulfitobacter brevis</name>
    <dbReference type="NCBI Taxonomy" id="74348"/>
    <lineage>
        <taxon>Bacteria</taxon>
        <taxon>Pseudomonadati</taxon>
        <taxon>Pseudomonadota</taxon>
        <taxon>Alphaproteobacteria</taxon>
        <taxon>Rhodobacterales</taxon>
        <taxon>Roseobacteraceae</taxon>
        <taxon>Sulfitobacter</taxon>
    </lineage>
</organism>
<name>A0A1I1UNQ9_9RHOB</name>
<dbReference type="CDD" id="cd04301">
    <property type="entry name" value="NAT_SF"/>
    <property type="match status" value="1"/>
</dbReference>
<dbReference type="Proteomes" id="UP000198977">
    <property type="component" value="Unassembled WGS sequence"/>
</dbReference>
<dbReference type="InterPro" id="IPR050832">
    <property type="entry name" value="Bact_Acetyltransf"/>
</dbReference>
<dbReference type="InterPro" id="IPR016181">
    <property type="entry name" value="Acyl_CoA_acyltransferase"/>
</dbReference>
<reference evidence="4 5" key="1">
    <citation type="submission" date="2016-10" db="EMBL/GenBank/DDBJ databases">
        <authorList>
            <person name="de Groot N.N."/>
        </authorList>
    </citation>
    <scope>NUCLEOTIDE SEQUENCE [LARGE SCALE GENOMIC DNA]</scope>
    <source>
        <strain evidence="4 5">DSM 11443</strain>
    </source>
</reference>
<evidence type="ECO:0000313" key="5">
    <source>
        <dbReference type="Proteomes" id="UP000198977"/>
    </source>
</evidence>
<keyword evidence="2" id="KW-0012">Acyltransferase</keyword>
<dbReference type="EMBL" id="FOMW01000002">
    <property type="protein sequence ID" value="SFD72426.1"/>
    <property type="molecule type" value="Genomic_DNA"/>
</dbReference>
<evidence type="ECO:0000256" key="2">
    <source>
        <dbReference type="ARBA" id="ARBA00023315"/>
    </source>
</evidence>
<dbReference type="Gene3D" id="3.40.630.30">
    <property type="match status" value="1"/>
</dbReference>
<dbReference type="Pfam" id="PF00583">
    <property type="entry name" value="Acetyltransf_1"/>
    <property type="match status" value="1"/>
</dbReference>
<dbReference type="InterPro" id="IPR000182">
    <property type="entry name" value="GNAT_dom"/>
</dbReference>
<keyword evidence="1" id="KW-0808">Transferase</keyword>
<dbReference type="AlphaFoldDB" id="A0A1I1UNQ9"/>
<evidence type="ECO:0000313" key="4">
    <source>
        <dbReference type="EMBL" id="SFD72426.1"/>
    </source>
</evidence>
<dbReference type="PANTHER" id="PTHR43877">
    <property type="entry name" value="AMINOALKYLPHOSPHONATE N-ACETYLTRANSFERASE-RELATED-RELATED"/>
    <property type="match status" value="1"/>
</dbReference>
<dbReference type="STRING" id="74348.SAMN04488523_102188"/>
<dbReference type="PROSITE" id="PS51186">
    <property type="entry name" value="GNAT"/>
    <property type="match status" value="1"/>
</dbReference>